<evidence type="ECO:0000313" key="2">
    <source>
        <dbReference type="Proteomes" id="UP000294321"/>
    </source>
</evidence>
<dbReference type="KEGG" id="lji:ELX58_04145"/>
<gene>
    <name evidence="1" type="ORF">ELX58_04145</name>
</gene>
<dbReference type="EMBL" id="CP034726">
    <property type="protein sequence ID" value="QBP18341.1"/>
    <property type="molecule type" value="Genomic_DNA"/>
</dbReference>
<dbReference type="Proteomes" id="UP000294321">
    <property type="component" value="Chromosome"/>
</dbReference>
<proteinExistence type="predicted"/>
<reference evidence="2" key="1">
    <citation type="submission" date="2018-12" db="EMBL/GenBank/DDBJ databases">
        <title>A new species of lactobacillus.</title>
        <authorList>
            <person name="Jian Y."/>
            <person name="Xin L."/>
            <person name="Hong Z.J."/>
            <person name="Ming L.Z."/>
            <person name="Hong X.Z."/>
        </authorList>
    </citation>
    <scope>NUCLEOTIDE SEQUENCE [LARGE SCALE GENOMIC DNA]</scope>
    <source>
        <strain evidence="2">HSLZ-75</strain>
    </source>
</reference>
<organism evidence="1 2">
    <name type="scientific">Acetilactobacillus jinshanensis</name>
    <dbReference type="NCBI Taxonomy" id="1720083"/>
    <lineage>
        <taxon>Bacteria</taxon>
        <taxon>Bacillati</taxon>
        <taxon>Bacillota</taxon>
        <taxon>Bacilli</taxon>
        <taxon>Lactobacillales</taxon>
        <taxon>Lactobacillaceae</taxon>
        <taxon>Acetilactobacillus</taxon>
    </lineage>
</organism>
<protein>
    <submittedName>
        <fullName evidence="1">Uncharacterized protein</fullName>
    </submittedName>
</protein>
<keyword evidence="2" id="KW-1185">Reference proteome</keyword>
<dbReference type="AlphaFoldDB" id="A0A4P6ZKN5"/>
<dbReference type="RefSeq" id="WP_133441900.1">
    <property type="nucleotide sequence ID" value="NZ_CP034726.1"/>
</dbReference>
<accession>A0A4P6ZKN5</accession>
<name>A0A4P6ZKN5_9LACO</name>
<sequence length="110" mass="12955">MIDTQTLFNELARIMNDNADDFYCRVSLDRYFEPNRDKDLDWTWKAVVGHKYDHRFYVTVTSFGVTNASSLLSSDYSEETKKHAYQLLNSYANYLSTIYDKVVAKMNQNK</sequence>
<evidence type="ECO:0000313" key="1">
    <source>
        <dbReference type="EMBL" id="QBP18341.1"/>
    </source>
</evidence>